<organism evidence="1">
    <name type="scientific">Utricularia reniformis</name>
    <dbReference type="NCBI Taxonomy" id="192314"/>
    <lineage>
        <taxon>Eukaryota</taxon>
        <taxon>Viridiplantae</taxon>
        <taxon>Streptophyta</taxon>
        <taxon>Embryophyta</taxon>
        <taxon>Tracheophyta</taxon>
        <taxon>Spermatophyta</taxon>
        <taxon>Magnoliopsida</taxon>
        <taxon>eudicotyledons</taxon>
        <taxon>Gunneridae</taxon>
        <taxon>Pentapetalae</taxon>
        <taxon>asterids</taxon>
        <taxon>lamiids</taxon>
        <taxon>Lamiales</taxon>
        <taxon>Lentibulariaceae</taxon>
        <taxon>Utricularia</taxon>
    </lineage>
</organism>
<sequence length="75" mass="8099">MNFPGTPSLSSSAVEATLSQRDVALPLLSGRGSLSSREGSVSQGSNTNDWSLLPSSFKRLRPSLFSFHLIQSQFQ</sequence>
<evidence type="ECO:0000313" key="2">
    <source>
        <dbReference type="EMBL" id="ART32024.1"/>
    </source>
</evidence>
<keyword evidence="1" id="KW-0496">Mitochondrion</keyword>
<dbReference type="EMBL" id="KY774314">
    <property type="protein sequence ID" value="ART32024.1"/>
    <property type="molecule type" value="Genomic_DNA"/>
</dbReference>
<proteinExistence type="predicted"/>
<name>A0A1Y0B119_9LAMI</name>
<protein>
    <submittedName>
        <fullName evidence="1">Uncharacterized protein</fullName>
    </submittedName>
</protein>
<reference evidence="1" key="1">
    <citation type="submission" date="2017-03" db="EMBL/GenBank/DDBJ databases">
        <title>The mitochondrial genome of the carnivorous plant Utricularia reniformis (Lentibulariaceae): structure, comparative analysis and evolutionary landmarks.</title>
        <authorList>
            <person name="Silva S.R."/>
            <person name="Alvarenga D.O."/>
            <person name="Michael T.P."/>
            <person name="Miranda V.F.O."/>
            <person name="Varani A.M."/>
        </authorList>
    </citation>
    <scope>NUCLEOTIDE SEQUENCE</scope>
</reference>
<geneLocation type="mitochondrion" evidence="1"/>
<dbReference type="EMBL" id="KY774314">
    <property type="protein sequence ID" value="ART31087.1"/>
    <property type="molecule type" value="Genomic_DNA"/>
</dbReference>
<dbReference type="AlphaFoldDB" id="A0A1Y0B119"/>
<accession>A0A1Y0B119</accession>
<gene>
    <name evidence="1" type="ORF">AEK19_MT0856</name>
    <name evidence="2" type="ORF">AEK19_MT1853</name>
</gene>
<evidence type="ECO:0000313" key="1">
    <source>
        <dbReference type="EMBL" id="ART31087.1"/>
    </source>
</evidence>